<feature type="domain" description="Dynein heavy chain coiled coil stalk" evidence="1">
    <location>
        <begin position="98"/>
        <end position="225"/>
    </location>
</feature>
<dbReference type="Proteomes" id="UP000276133">
    <property type="component" value="Unassembled WGS sequence"/>
</dbReference>
<keyword evidence="2" id="KW-0378">Hydrolase</keyword>
<gene>
    <name evidence="2" type="ORF">BpHYR1_049181</name>
</gene>
<dbReference type="PANTHER" id="PTHR45703:SF36">
    <property type="entry name" value="DYNEIN HEAVY CHAIN, CYTOPLASMIC"/>
    <property type="match status" value="1"/>
</dbReference>
<dbReference type="GO" id="GO:0045505">
    <property type="term" value="F:dynein intermediate chain binding"/>
    <property type="evidence" value="ECO:0007669"/>
    <property type="project" value="InterPro"/>
</dbReference>
<reference evidence="2 3" key="1">
    <citation type="journal article" date="2018" name="Sci. Rep.">
        <title>Genomic signatures of local adaptation to the degree of environmental predictability in rotifers.</title>
        <authorList>
            <person name="Franch-Gras L."/>
            <person name="Hahn C."/>
            <person name="Garcia-Roger E.M."/>
            <person name="Carmona M.J."/>
            <person name="Serra M."/>
            <person name="Gomez A."/>
        </authorList>
    </citation>
    <scope>NUCLEOTIDE SEQUENCE [LARGE SCALE GENOMIC DNA]</scope>
    <source>
        <strain evidence="2">HYR1</strain>
    </source>
</reference>
<name>A0A3M7S806_BRAPC</name>
<dbReference type="PANTHER" id="PTHR45703">
    <property type="entry name" value="DYNEIN HEAVY CHAIN"/>
    <property type="match status" value="1"/>
</dbReference>
<evidence type="ECO:0000313" key="2">
    <source>
        <dbReference type="EMBL" id="RNA31795.1"/>
    </source>
</evidence>
<dbReference type="STRING" id="10195.A0A3M7S806"/>
<protein>
    <submittedName>
        <fullName evidence="2">Dynein heavy chain domain-containing 1-like</fullName>
        <ecNumber evidence="2">3.6.1.15</ecNumber>
    </submittedName>
</protein>
<proteinExistence type="predicted"/>
<dbReference type="Pfam" id="PF12777">
    <property type="entry name" value="MT"/>
    <property type="match status" value="1"/>
</dbReference>
<dbReference type="EC" id="3.6.1.15" evidence="2"/>
<sequence>MLTNRNLEKLINKYLKELKELQLWLFKWKMKMSELKLVTDKQINNKLLNFSKLTLELQIELSEQINLAEQIDLIVNILNFAIIDPKNNEIGEQFISSRIKPKDEEIIEKLSEYASMMQESLDSIRKSDIAEIKSFKAPPAAVQSIAEALCYLFSKPPNFQNFIKLVNTTDFISQLKYFDLESVNDYKLTQIKKYIQMEDFIPEYVGKISKASAILCNWIICVYKYCSTKASLQIFSSNLDLESKSASTHGTLSTYLFDSSFFMFKWFLYYGDKYEETEIEVDELITKTLNFENRYILTIDDLVQIFLSNKKLKEFQSKYARAESARGRFLFDEKSKFLITDLSWFKNIVDVLSKGKTNDPTLDNIFGANVPIWNQIEK</sequence>
<evidence type="ECO:0000313" key="3">
    <source>
        <dbReference type="Proteomes" id="UP000276133"/>
    </source>
</evidence>
<dbReference type="InterPro" id="IPR026983">
    <property type="entry name" value="DHC"/>
</dbReference>
<dbReference type="GO" id="GO:0007018">
    <property type="term" value="P:microtubule-based movement"/>
    <property type="evidence" value="ECO:0007669"/>
    <property type="project" value="InterPro"/>
</dbReference>
<dbReference type="GO" id="GO:0030286">
    <property type="term" value="C:dynein complex"/>
    <property type="evidence" value="ECO:0007669"/>
    <property type="project" value="InterPro"/>
</dbReference>
<organism evidence="2 3">
    <name type="scientific">Brachionus plicatilis</name>
    <name type="common">Marine rotifer</name>
    <name type="synonym">Brachionus muelleri</name>
    <dbReference type="NCBI Taxonomy" id="10195"/>
    <lineage>
        <taxon>Eukaryota</taxon>
        <taxon>Metazoa</taxon>
        <taxon>Spiralia</taxon>
        <taxon>Gnathifera</taxon>
        <taxon>Rotifera</taxon>
        <taxon>Eurotatoria</taxon>
        <taxon>Monogononta</taxon>
        <taxon>Pseudotrocha</taxon>
        <taxon>Ploima</taxon>
        <taxon>Brachionidae</taxon>
        <taxon>Brachionus</taxon>
    </lineage>
</organism>
<dbReference type="GO" id="GO:0017111">
    <property type="term" value="F:ribonucleoside triphosphate phosphatase activity"/>
    <property type="evidence" value="ECO:0007669"/>
    <property type="project" value="UniProtKB-EC"/>
</dbReference>
<comment type="caution">
    <text evidence="2">The sequence shown here is derived from an EMBL/GenBank/DDBJ whole genome shotgun (WGS) entry which is preliminary data.</text>
</comment>
<dbReference type="GO" id="GO:0051959">
    <property type="term" value="F:dynein light intermediate chain binding"/>
    <property type="evidence" value="ECO:0007669"/>
    <property type="project" value="InterPro"/>
</dbReference>
<dbReference type="InterPro" id="IPR024743">
    <property type="entry name" value="Dynein_HC_stalk"/>
</dbReference>
<accession>A0A3M7S806</accession>
<dbReference type="OrthoDB" id="6767357at2759"/>
<dbReference type="AlphaFoldDB" id="A0A3M7S806"/>
<keyword evidence="3" id="KW-1185">Reference proteome</keyword>
<dbReference type="Gene3D" id="1.20.920.60">
    <property type="match status" value="1"/>
</dbReference>
<dbReference type="EMBL" id="REGN01001894">
    <property type="protein sequence ID" value="RNA31795.1"/>
    <property type="molecule type" value="Genomic_DNA"/>
</dbReference>
<evidence type="ECO:0000259" key="1">
    <source>
        <dbReference type="Pfam" id="PF12777"/>
    </source>
</evidence>